<dbReference type="Gene3D" id="3.40.50.10540">
    <property type="entry name" value="Crotonobetainyl-coa:carnitine coa-transferase, domain 1"/>
    <property type="match status" value="1"/>
</dbReference>
<dbReference type="InterPro" id="IPR044855">
    <property type="entry name" value="CoA-Trfase_III_dom3_sf"/>
</dbReference>
<dbReference type="Proteomes" id="UP000277498">
    <property type="component" value="Unassembled WGS sequence"/>
</dbReference>
<reference evidence="2 3" key="1">
    <citation type="submission" date="2018-11" db="EMBL/GenBank/DDBJ databases">
        <authorList>
            <person name="Criscuolo A."/>
        </authorList>
    </citation>
    <scope>NUCLEOTIDE SEQUENCE [LARGE SCALE GENOMIC DNA]</scope>
    <source>
        <strain evidence="2">ACIP111625</strain>
    </source>
</reference>
<dbReference type="InterPro" id="IPR003673">
    <property type="entry name" value="CoA-Trfase_fam_III"/>
</dbReference>
<evidence type="ECO:0000256" key="1">
    <source>
        <dbReference type="SAM" id="MobiDB-lite"/>
    </source>
</evidence>
<evidence type="ECO:0000313" key="3">
    <source>
        <dbReference type="Proteomes" id="UP000277498"/>
    </source>
</evidence>
<dbReference type="EMBL" id="UXAW01000045">
    <property type="protein sequence ID" value="VDC22654.1"/>
    <property type="molecule type" value="Genomic_DNA"/>
</dbReference>
<dbReference type="Gene3D" id="3.30.1540.10">
    <property type="entry name" value="formyl-coa transferase, domain 3"/>
    <property type="match status" value="1"/>
</dbReference>
<dbReference type="GO" id="GO:0016740">
    <property type="term" value="F:transferase activity"/>
    <property type="evidence" value="ECO:0007669"/>
    <property type="project" value="UniProtKB-KW"/>
</dbReference>
<keyword evidence="2" id="KW-0808">Transferase</keyword>
<organism evidence="2 3">
    <name type="scientific">Pseudogemmobacter humi</name>
    <dbReference type="NCBI Taxonomy" id="2483812"/>
    <lineage>
        <taxon>Bacteria</taxon>
        <taxon>Pseudomonadati</taxon>
        <taxon>Pseudomonadota</taxon>
        <taxon>Alphaproteobacteria</taxon>
        <taxon>Rhodobacterales</taxon>
        <taxon>Paracoccaceae</taxon>
        <taxon>Pseudogemmobacter</taxon>
    </lineage>
</organism>
<name>A0A3P5X5V7_9RHOB</name>
<protein>
    <submittedName>
        <fullName evidence="2">Crotonobetainyl-CoA:carnitine CoA-transferase</fullName>
        <ecNumber evidence="2">2.8.3.-</ecNumber>
    </submittedName>
</protein>
<dbReference type="PANTHER" id="PTHR48228:SF5">
    <property type="entry name" value="ALPHA-METHYLACYL-COA RACEMASE"/>
    <property type="match status" value="1"/>
</dbReference>
<dbReference type="InterPro" id="IPR050509">
    <property type="entry name" value="CoA-transferase_III"/>
</dbReference>
<proteinExistence type="predicted"/>
<dbReference type="InterPro" id="IPR023606">
    <property type="entry name" value="CoA-Trfase_III_dom_1_sf"/>
</dbReference>
<gene>
    <name evidence="2" type="primary">caiB</name>
    <name evidence="2" type="ORF">XINFAN_00837</name>
</gene>
<sequence>MYPLLAGLRIFEAASFVAGPFATLQLAQLGAEVIRIDPIGGGPDYRRWPLAPSGDSYFWEGLNKGKKSVAINLSAPEGRALAQALIAAPDRDGYEAGCLVTNFPEKGFLAHEALARGRGDLITLRVTGWPDGGQAVDYTINPAVGLPMMTGPADRADEPVNHVLPAWDLLTGAAVSVALMAARERRRLTGQGGEIRMPLSDVAATTLANLGMLAEVLGSGRDREAVGNTLFGSFGRDFVTRDGVRVMLVGLTTKQWRAILAALGLRQAVAAAEAERGLSFDPDAGTRYLHRDLLEPMVARAVAARDWAALEPELVAQGVCFGRYRTLLEASGDPVFRASPAFAAITQPSGETYPAPGFAGSHADLPRQPPRPAPHLGADTGAVLHDCLGLPEREIAALAARGVVAATLP</sequence>
<accession>A0A3P5X5V7</accession>
<evidence type="ECO:0000313" key="2">
    <source>
        <dbReference type="EMBL" id="VDC22654.1"/>
    </source>
</evidence>
<dbReference type="SUPFAM" id="SSF89796">
    <property type="entry name" value="CoA-transferase family III (CaiB/BaiF)"/>
    <property type="match status" value="1"/>
</dbReference>
<dbReference type="AlphaFoldDB" id="A0A3P5X5V7"/>
<dbReference type="EC" id="2.8.3.-" evidence="2"/>
<dbReference type="RefSeq" id="WP_124085267.1">
    <property type="nucleotide sequence ID" value="NZ_UXAW01000045.1"/>
</dbReference>
<keyword evidence="3" id="KW-1185">Reference proteome</keyword>
<dbReference type="PANTHER" id="PTHR48228">
    <property type="entry name" value="SUCCINYL-COA--D-CITRAMALATE COA-TRANSFERASE"/>
    <property type="match status" value="1"/>
</dbReference>
<dbReference type="Pfam" id="PF02515">
    <property type="entry name" value="CoA_transf_3"/>
    <property type="match status" value="1"/>
</dbReference>
<dbReference type="OrthoDB" id="9806585at2"/>
<feature type="region of interest" description="Disordered" evidence="1">
    <location>
        <begin position="353"/>
        <end position="376"/>
    </location>
</feature>